<keyword evidence="2" id="KW-0808">Transferase</keyword>
<dbReference type="CDD" id="cd04184">
    <property type="entry name" value="GT2_RfbC_Mx_like"/>
    <property type="match status" value="1"/>
</dbReference>
<dbReference type="PANTHER" id="PTHR43179">
    <property type="entry name" value="RHAMNOSYLTRANSFERASE WBBL"/>
    <property type="match status" value="1"/>
</dbReference>
<evidence type="ECO:0000313" key="3">
    <source>
        <dbReference type="Proteomes" id="UP000286050"/>
    </source>
</evidence>
<dbReference type="InterPro" id="IPR029044">
    <property type="entry name" value="Nucleotide-diphossugar_trans"/>
</dbReference>
<name>A0A414FXV9_9ACTN</name>
<dbReference type="GO" id="GO:0016757">
    <property type="term" value="F:glycosyltransferase activity"/>
    <property type="evidence" value="ECO:0007669"/>
    <property type="project" value="UniProtKB-KW"/>
</dbReference>
<dbReference type="Gene3D" id="3.90.550.10">
    <property type="entry name" value="Spore Coat Polysaccharide Biosynthesis Protein SpsA, Chain A"/>
    <property type="match status" value="2"/>
</dbReference>
<gene>
    <name evidence="2" type="ORF">DW787_02540</name>
</gene>
<dbReference type="EMBL" id="QSJI01000002">
    <property type="protein sequence ID" value="RHD56449.1"/>
    <property type="molecule type" value="Genomic_DNA"/>
</dbReference>
<accession>A0A414FXV9</accession>
<feature type="domain" description="Glycosyltransferase 2-like" evidence="1">
    <location>
        <begin position="281"/>
        <end position="390"/>
    </location>
</feature>
<evidence type="ECO:0000313" key="2">
    <source>
        <dbReference type="EMBL" id="RHD56449.1"/>
    </source>
</evidence>
<dbReference type="InterPro" id="IPR001173">
    <property type="entry name" value="Glyco_trans_2-like"/>
</dbReference>
<dbReference type="PANTHER" id="PTHR43179:SF7">
    <property type="entry name" value="RHAMNOSYLTRANSFERASE WBBL"/>
    <property type="match status" value="1"/>
</dbReference>
<dbReference type="RefSeq" id="WP_118271507.1">
    <property type="nucleotide sequence ID" value="NZ_QSJI01000002.1"/>
</dbReference>
<dbReference type="AlphaFoldDB" id="A0A414FXV9"/>
<dbReference type="CDD" id="cd04186">
    <property type="entry name" value="GT_2_like_c"/>
    <property type="match status" value="1"/>
</dbReference>
<reference evidence="2 3" key="1">
    <citation type="submission" date="2018-08" db="EMBL/GenBank/DDBJ databases">
        <title>A genome reference for cultivated species of the human gut microbiota.</title>
        <authorList>
            <person name="Zou Y."/>
            <person name="Xue W."/>
            <person name="Luo G."/>
        </authorList>
    </citation>
    <scope>NUCLEOTIDE SEQUENCE [LARGE SCALE GENOMIC DNA]</scope>
    <source>
        <strain evidence="2 3">AM30-5LB</strain>
    </source>
</reference>
<sequence>MRISIDGTCRGGGKVYTRFRLNNMPASHQLSIREATTKNGHVPAAIYESIQSGIEKNDRTFIGVFPIVAFTSCTFTIEERDENGRAVDSFDYRLNFTAAKWQSRLNYRLNKELCSEIRDYDEVVAYDKADMQFWSCIEDGNEMLIRGAIYTPYRNDTDLSIECVNDKLEPITFDLTPFGTAKLETSFSAERSRREFQFSLRLAHQTRRLIFRIQDNAHPKFNNFSVLDDGVLRDFIDFNRENRTNAQIDPSYPTWFKEHKATPGALSKQREIAFRVQPKFSIIVPLFNTPSNFFTDMVNSVLAQTYSNWELVLVNASPDNCELSSNVNEATSFDTRIIEVTLKENLGISENTNAGIAAATGDFISFFDHDDLLEPNLLFSYVEAINTHNDIDLLYCDEDKLMPDGSLAQPFFKPDFDLELLRNNNYICHMLTIRKALIDKLNPNSSEYDGAQDHNMTLQAVEQARRIHHVPSVLYHWRICETSTAANANSKPYASEAGIKAVQAHLDRMGIKGSVELARRPFTYRVTYDVPEPNPLVSIIIPTKDQVDILDNCIQSILEKSTYQNYEIVLIENNSTDKDTFAYYSRITQTHKDKIRVVFWEHEFNFSKLMNFGEVHANGDYLLLLNNDTEIISSNWIETMLGICSQPDVGAVGVKLLYPDDTIQHAGVTVTGGVAGHLGHNLPKNDWGYFALLDAQRELSAVTAACMMTKRSTFRQVNGFTEELKVAFNDIDYCLKIRELGQKVIYTPEVELYHYESISRGQDTVNKDKQLRFHREIAYMNYRWASVYVYGDPYSNPNLCHTEPGNTYYKLEMKQ</sequence>
<feature type="domain" description="Glycosyltransferase 2-like" evidence="1">
    <location>
        <begin position="538"/>
        <end position="660"/>
    </location>
</feature>
<evidence type="ECO:0000259" key="1">
    <source>
        <dbReference type="Pfam" id="PF00535"/>
    </source>
</evidence>
<protein>
    <submittedName>
        <fullName evidence="2">Glycosyltransferase family 2 protein</fullName>
    </submittedName>
</protein>
<dbReference type="Pfam" id="PF00535">
    <property type="entry name" value="Glycos_transf_2"/>
    <property type="match status" value="2"/>
</dbReference>
<proteinExistence type="predicted"/>
<comment type="caution">
    <text evidence="2">The sequence shown here is derived from an EMBL/GenBank/DDBJ whole genome shotgun (WGS) entry which is preliminary data.</text>
</comment>
<organism evidence="2 3">
    <name type="scientific">Collinsella intestinalis</name>
    <dbReference type="NCBI Taxonomy" id="147207"/>
    <lineage>
        <taxon>Bacteria</taxon>
        <taxon>Bacillati</taxon>
        <taxon>Actinomycetota</taxon>
        <taxon>Coriobacteriia</taxon>
        <taxon>Coriobacteriales</taxon>
        <taxon>Coriobacteriaceae</taxon>
        <taxon>Collinsella</taxon>
    </lineage>
</organism>
<dbReference type="Proteomes" id="UP000286050">
    <property type="component" value="Unassembled WGS sequence"/>
</dbReference>
<dbReference type="SUPFAM" id="SSF53448">
    <property type="entry name" value="Nucleotide-diphospho-sugar transferases"/>
    <property type="match status" value="2"/>
</dbReference>